<dbReference type="GO" id="GO:0016020">
    <property type="term" value="C:membrane"/>
    <property type="evidence" value="ECO:0007669"/>
    <property type="project" value="UniProtKB-SubCell"/>
</dbReference>
<name>A0A6A5WSP7_9PLEO</name>
<organism evidence="9 10">
    <name type="scientific">Amniculicola lignicola CBS 123094</name>
    <dbReference type="NCBI Taxonomy" id="1392246"/>
    <lineage>
        <taxon>Eukaryota</taxon>
        <taxon>Fungi</taxon>
        <taxon>Dikarya</taxon>
        <taxon>Ascomycota</taxon>
        <taxon>Pezizomycotina</taxon>
        <taxon>Dothideomycetes</taxon>
        <taxon>Pleosporomycetidae</taxon>
        <taxon>Pleosporales</taxon>
        <taxon>Amniculicolaceae</taxon>
        <taxon>Amniculicola</taxon>
    </lineage>
</organism>
<gene>
    <name evidence="9" type="ORF">P154DRAFT_21289</name>
</gene>
<evidence type="ECO:0000256" key="6">
    <source>
        <dbReference type="SAM" id="MobiDB-lite"/>
    </source>
</evidence>
<sequence>MPSQFEIMLAEMFANPPDPLEPLPLANRKGTIYATTLTFLVVSWIAVLFRLWVRFRILNEPGWDDFFVTLSATFNTVATILVLISVKYGLGQHFIYLPIPGMSKYLSIFYAENAIYITESALIKVSLLLQYLRIFNAGTMRWICLSLLVVISGWGLTFSFMAWFPCFPPKAYWDRLKYPDATCYGFGYKDANSFNIYFASHTATNMVFDIIVFLTPMVLFSRPNLRTKNYLTLTAIFLFGAVVVFTSVWRLYTIIEHRAATKPYIDFTWWAPTSILLSCLEIDLAVICASMPVFWPVLEKSFSQIFVTYEVKITEHRRYDNIELDNNGRATSLKTSSGASDEELRLTMMATKSQAELHEHYKDQYVVGHVDPFRTEPTLETNVNSDPQPPPKWNI</sequence>
<keyword evidence="2 7" id="KW-0812">Transmembrane</keyword>
<feature type="region of interest" description="Disordered" evidence="6">
    <location>
        <begin position="376"/>
        <end position="395"/>
    </location>
</feature>
<dbReference type="InterPro" id="IPR049326">
    <property type="entry name" value="Rhodopsin_dom_fungi"/>
</dbReference>
<accession>A0A6A5WSP7</accession>
<keyword evidence="3 7" id="KW-1133">Transmembrane helix</keyword>
<keyword evidence="10" id="KW-1185">Reference proteome</keyword>
<protein>
    <recommendedName>
        <fullName evidence="8">Rhodopsin domain-containing protein</fullName>
    </recommendedName>
</protein>
<comment type="subcellular location">
    <subcellularLocation>
        <location evidence="1">Membrane</location>
        <topology evidence="1">Multi-pass membrane protein</topology>
    </subcellularLocation>
</comment>
<dbReference type="InterPro" id="IPR052337">
    <property type="entry name" value="SAT4-like"/>
</dbReference>
<feature type="transmembrane region" description="Helical" evidence="7">
    <location>
        <begin position="196"/>
        <end position="218"/>
    </location>
</feature>
<evidence type="ECO:0000256" key="3">
    <source>
        <dbReference type="ARBA" id="ARBA00022989"/>
    </source>
</evidence>
<dbReference type="OrthoDB" id="61113at2759"/>
<reference evidence="9" key="1">
    <citation type="journal article" date="2020" name="Stud. Mycol.">
        <title>101 Dothideomycetes genomes: a test case for predicting lifestyles and emergence of pathogens.</title>
        <authorList>
            <person name="Haridas S."/>
            <person name="Albert R."/>
            <person name="Binder M."/>
            <person name="Bloem J."/>
            <person name="Labutti K."/>
            <person name="Salamov A."/>
            <person name="Andreopoulos B."/>
            <person name="Baker S."/>
            <person name="Barry K."/>
            <person name="Bills G."/>
            <person name="Bluhm B."/>
            <person name="Cannon C."/>
            <person name="Castanera R."/>
            <person name="Culley D."/>
            <person name="Daum C."/>
            <person name="Ezra D."/>
            <person name="Gonzalez J."/>
            <person name="Henrissat B."/>
            <person name="Kuo A."/>
            <person name="Liang C."/>
            <person name="Lipzen A."/>
            <person name="Lutzoni F."/>
            <person name="Magnuson J."/>
            <person name="Mondo S."/>
            <person name="Nolan M."/>
            <person name="Ohm R."/>
            <person name="Pangilinan J."/>
            <person name="Park H.-J."/>
            <person name="Ramirez L."/>
            <person name="Alfaro M."/>
            <person name="Sun H."/>
            <person name="Tritt A."/>
            <person name="Yoshinaga Y."/>
            <person name="Zwiers L.-H."/>
            <person name="Turgeon B."/>
            <person name="Goodwin S."/>
            <person name="Spatafora J."/>
            <person name="Crous P."/>
            <person name="Grigoriev I."/>
        </authorList>
    </citation>
    <scope>NUCLEOTIDE SEQUENCE</scope>
    <source>
        <strain evidence="9">CBS 123094</strain>
    </source>
</reference>
<proteinExistence type="inferred from homology"/>
<dbReference type="PANTHER" id="PTHR33048">
    <property type="entry name" value="PTH11-LIKE INTEGRAL MEMBRANE PROTEIN (AFU_ORTHOLOGUE AFUA_5G11245)"/>
    <property type="match status" value="1"/>
</dbReference>
<evidence type="ECO:0000256" key="5">
    <source>
        <dbReference type="ARBA" id="ARBA00038359"/>
    </source>
</evidence>
<feature type="transmembrane region" description="Helical" evidence="7">
    <location>
        <begin position="32"/>
        <end position="53"/>
    </location>
</feature>
<dbReference type="Pfam" id="PF20684">
    <property type="entry name" value="Fung_rhodopsin"/>
    <property type="match status" value="1"/>
</dbReference>
<feature type="transmembrane region" description="Helical" evidence="7">
    <location>
        <begin position="108"/>
        <end position="130"/>
    </location>
</feature>
<feature type="transmembrane region" description="Helical" evidence="7">
    <location>
        <begin position="230"/>
        <end position="249"/>
    </location>
</feature>
<evidence type="ECO:0000313" key="9">
    <source>
        <dbReference type="EMBL" id="KAF2004880.1"/>
    </source>
</evidence>
<evidence type="ECO:0000259" key="8">
    <source>
        <dbReference type="Pfam" id="PF20684"/>
    </source>
</evidence>
<dbReference type="EMBL" id="ML977565">
    <property type="protein sequence ID" value="KAF2004880.1"/>
    <property type="molecule type" value="Genomic_DNA"/>
</dbReference>
<feature type="transmembrane region" description="Helical" evidence="7">
    <location>
        <begin position="65"/>
        <end position="88"/>
    </location>
</feature>
<dbReference type="Proteomes" id="UP000799779">
    <property type="component" value="Unassembled WGS sequence"/>
</dbReference>
<comment type="similarity">
    <text evidence="5">Belongs to the SAT4 family.</text>
</comment>
<evidence type="ECO:0000256" key="1">
    <source>
        <dbReference type="ARBA" id="ARBA00004141"/>
    </source>
</evidence>
<evidence type="ECO:0000256" key="2">
    <source>
        <dbReference type="ARBA" id="ARBA00022692"/>
    </source>
</evidence>
<dbReference type="PANTHER" id="PTHR33048:SF47">
    <property type="entry name" value="INTEGRAL MEMBRANE PROTEIN-RELATED"/>
    <property type="match status" value="1"/>
</dbReference>
<feature type="domain" description="Rhodopsin" evidence="8">
    <location>
        <begin position="49"/>
        <end position="299"/>
    </location>
</feature>
<keyword evidence="4 7" id="KW-0472">Membrane</keyword>
<feature type="transmembrane region" description="Helical" evidence="7">
    <location>
        <begin position="142"/>
        <end position="164"/>
    </location>
</feature>
<evidence type="ECO:0000256" key="4">
    <source>
        <dbReference type="ARBA" id="ARBA00023136"/>
    </source>
</evidence>
<evidence type="ECO:0000313" key="10">
    <source>
        <dbReference type="Proteomes" id="UP000799779"/>
    </source>
</evidence>
<dbReference type="AlphaFoldDB" id="A0A6A5WSP7"/>
<evidence type="ECO:0000256" key="7">
    <source>
        <dbReference type="SAM" id="Phobius"/>
    </source>
</evidence>